<protein>
    <submittedName>
        <fullName evidence="2">Uncharacterized protein</fullName>
    </submittedName>
</protein>
<gene>
    <name evidence="2" type="ORF">MM415A06991_0010</name>
    <name evidence="1" type="ORF">MM415B00619_0048</name>
</gene>
<dbReference type="EMBL" id="MT141499">
    <property type="protein sequence ID" value="QJA63569.1"/>
    <property type="molecule type" value="Genomic_DNA"/>
</dbReference>
<accession>A0A6M3JEU4</accession>
<evidence type="ECO:0000313" key="2">
    <source>
        <dbReference type="EMBL" id="QJA68366.1"/>
    </source>
</evidence>
<reference evidence="2" key="1">
    <citation type="submission" date="2020-03" db="EMBL/GenBank/DDBJ databases">
        <title>The deep terrestrial virosphere.</title>
        <authorList>
            <person name="Holmfeldt K."/>
            <person name="Nilsson E."/>
            <person name="Simone D."/>
            <person name="Lopez-Fernandez M."/>
            <person name="Wu X."/>
            <person name="de Brujin I."/>
            <person name="Lundin D."/>
            <person name="Andersson A."/>
            <person name="Bertilsson S."/>
            <person name="Dopson M."/>
        </authorList>
    </citation>
    <scope>NUCLEOTIDE SEQUENCE</scope>
    <source>
        <strain evidence="2">MM415A06991</strain>
        <strain evidence="1">MM415B00619</strain>
    </source>
</reference>
<dbReference type="AlphaFoldDB" id="A0A6M3JEU4"/>
<name>A0A6M3JEU4_9ZZZZ</name>
<proteinExistence type="predicted"/>
<dbReference type="EMBL" id="MT141610">
    <property type="protein sequence ID" value="QJA68366.1"/>
    <property type="molecule type" value="Genomic_DNA"/>
</dbReference>
<evidence type="ECO:0000313" key="1">
    <source>
        <dbReference type="EMBL" id="QJA63569.1"/>
    </source>
</evidence>
<organism evidence="2">
    <name type="scientific">viral metagenome</name>
    <dbReference type="NCBI Taxonomy" id="1070528"/>
    <lineage>
        <taxon>unclassified sequences</taxon>
        <taxon>metagenomes</taxon>
        <taxon>organismal metagenomes</taxon>
    </lineage>
</organism>
<sequence length="57" mass="6635">MKRVFTKKDERTQIAEDLLLEFEDVFASSPFVDNMALKGFIIKVSYKTYDLKGLTKD</sequence>